<gene>
    <name evidence="3" type="ORF">CLV31_104224</name>
</gene>
<dbReference type="SUPFAM" id="SSF55785">
    <property type="entry name" value="PYP-like sensor domain (PAS domain)"/>
    <property type="match status" value="1"/>
</dbReference>
<protein>
    <submittedName>
        <fullName evidence="3">PAS domain S-box-containing protein</fullName>
    </submittedName>
</protein>
<comment type="caution">
    <text evidence="3">The sequence shown here is derived from an EMBL/GenBank/DDBJ whole genome shotgun (WGS) entry which is preliminary data.</text>
</comment>
<proteinExistence type="predicted"/>
<keyword evidence="4" id="KW-1185">Reference proteome</keyword>
<dbReference type="PROSITE" id="PS50112">
    <property type="entry name" value="PAS"/>
    <property type="match status" value="1"/>
</dbReference>
<reference evidence="3 4" key="1">
    <citation type="submission" date="2018-06" db="EMBL/GenBank/DDBJ databases">
        <title>Genomic Encyclopedia of Archaeal and Bacterial Type Strains, Phase II (KMG-II): from individual species to whole genera.</title>
        <authorList>
            <person name="Goeker M."/>
        </authorList>
    </citation>
    <scope>NUCLEOTIDE SEQUENCE [LARGE SCALE GENOMIC DNA]</scope>
    <source>
        <strain evidence="3 4">T4</strain>
    </source>
</reference>
<dbReference type="InterPro" id="IPR000014">
    <property type="entry name" value="PAS"/>
</dbReference>
<name>A0A326S402_9BACT</name>
<evidence type="ECO:0000313" key="3">
    <source>
        <dbReference type="EMBL" id="PZV84573.1"/>
    </source>
</evidence>
<dbReference type="Pfam" id="PF13426">
    <property type="entry name" value="PAS_9"/>
    <property type="match status" value="1"/>
</dbReference>
<dbReference type="Proteomes" id="UP000248917">
    <property type="component" value="Unassembled WGS sequence"/>
</dbReference>
<feature type="domain" description="PAS" evidence="2">
    <location>
        <begin position="82"/>
        <end position="152"/>
    </location>
</feature>
<feature type="transmembrane region" description="Helical" evidence="1">
    <location>
        <begin position="20"/>
        <end position="42"/>
    </location>
</feature>
<dbReference type="OrthoDB" id="9124519at2"/>
<dbReference type="CDD" id="cd00130">
    <property type="entry name" value="PAS"/>
    <property type="match status" value="1"/>
</dbReference>
<evidence type="ECO:0000259" key="2">
    <source>
        <dbReference type="PROSITE" id="PS50112"/>
    </source>
</evidence>
<keyword evidence="1" id="KW-1133">Transmembrane helix</keyword>
<dbReference type="SMART" id="SM00091">
    <property type="entry name" value="PAS"/>
    <property type="match status" value="1"/>
</dbReference>
<dbReference type="EMBL" id="QKTX01000004">
    <property type="protein sequence ID" value="PZV84573.1"/>
    <property type="molecule type" value="Genomic_DNA"/>
</dbReference>
<keyword evidence="1" id="KW-0472">Membrane</keyword>
<dbReference type="AlphaFoldDB" id="A0A326S402"/>
<organism evidence="3 4">
    <name type="scientific">Algoriphagus aquaeductus</name>
    <dbReference type="NCBI Taxonomy" id="475299"/>
    <lineage>
        <taxon>Bacteria</taxon>
        <taxon>Pseudomonadati</taxon>
        <taxon>Bacteroidota</taxon>
        <taxon>Cytophagia</taxon>
        <taxon>Cytophagales</taxon>
        <taxon>Cyclobacteriaceae</taxon>
        <taxon>Algoriphagus</taxon>
    </lineage>
</organism>
<evidence type="ECO:0000313" key="4">
    <source>
        <dbReference type="Proteomes" id="UP000248917"/>
    </source>
</evidence>
<dbReference type="NCBIfam" id="TIGR00229">
    <property type="entry name" value="sensory_box"/>
    <property type="match status" value="1"/>
</dbReference>
<dbReference type="Gene3D" id="3.30.450.20">
    <property type="entry name" value="PAS domain"/>
    <property type="match status" value="1"/>
</dbReference>
<sequence length="277" mass="32330">MKGSIFRSKFLSLQKPESVAGVYMIFGLVWITLSDRMVEWMFSEDIRQISRFQLFKGFFYVLLTSLLLYFLIRRLYDQISNRNQELELVFTNPDLGMLKLDSKGVMTELSANMETMTGYSKQELMGKTIFDLIHPLPGEDNLEVFRQIIQSGHKEGFQFQFCVRCKNGEEIIFNLFGMGILTKQRKVKSYIVAVENVTEQLRSHQNLEAKNKQIMELAFDQSHLVRAPLARIMAITYLLQEEGLLNENEKAEQIKKLKESSEELDFHVRTISQKMRV</sequence>
<keyword evidence="1" id="KW-0812">Transmembrane</keyword>
<dbReference type="RefSeq" id="WP_111392236.1">
    <property type="nucleotide sequence ID" value="NZ_QKTX01000004.1"/>
</dbReference>
<evidence type="ECO:0000256" key="1">
    <source>
        <dbReference type="SAM" id="Phobius"/>
    </source>
</evidence>
<accession>A0A326S402</accession>
<feature type="transmembrane region" description="Helical" evidence="1">
    <location>
        <begin position="54"/>
        <end position="72"/>
    </location>
</feature>
<dbReference type="InterPro" id="IPR035965">
    <property type="entry name" value="PAS-like_dom_sf"/>
</dbReference>